<evidence type="ECO:0000256" key="1">
    <source>
        <dbReference type="SAM" id="MobiDB-lite"/>
    </source>
</evidence>
<dbReference type="EnsemblPlants" id="OB12G18480.1">
    <property type="protein sequence ID" value="OB12G18480.1"/>
    <property type="gene ID" value="OB12G18480"/>
</dbReference>
<sequence length="131" mass="14958">MKEKTQPSSPIAINTREIDAFSFPFIQQKSLSDIYSMVRPQYRRYSTILDLSGRPYVCRQTNIALVKIRDSSLGALPSHKPERVEQELQQDGQQGSTTADEGPCRYSRKREIEATQLSPTQPIHKLLTCFL</sequence>
<evidence type="ECO:0000313" key="2">
    <source>
        <dbReference type="EnsemblPlants" id="OB12G18480.1"/>
    </source>
</evidence>
<evidence type="ECO:0000313" key="3">
    <source>
        <dbReference type="Proteomes" id="UP000006038"/>
    </source>
</evidence>
<organism evidence="2">
    <name type="scientific">Oryza brachyantha</name>
    <name type="common">malo sina</name>
    <dbReference type="NCBI Taxonomy" id="4533"/>
    <lineage>
        <taxon>Eukaryota</taxon>
        <taxon>Viridiplantae</taxon>
        <taxon>Streptophyta</taxon>
        <taxon>Embryophyta</taxon>
        <taxon>Tracheophyta</taxon>
        <taxon>Spermatophyta</taxon>
        <taxon>Magnoliopsida</taxon>
        <taxon>Liliopsida</taxon>
        <taxon>Poales</taxon>
        <taxon>Poaceae</taxon>
        <taxon>BOP clade</taxon>
        <taxon>Oryzoideae</taxon>
        <taxon>Oryzeae</taxon>
        <taxon>Oryzinae</taxon>
        <taxon>Oryza</taxon>
    </lineage>
</organism>
<proteinExistence type="predicted"/>
<dbReference type="AlphaFoldDB" id="J3NCZ0"/>
<keyword evidence="3" id="KW-1185">Reference proteome</keyword>
<feature type="compositionally biased region" description="Polar residues" evidence="1">
    <location>
        <begin position="87"/>
        <end position="99"/>
    </location>
</feature>
<name>J3NCZ0_ORYBR</name>
<dbReference type="Proteomes" id="UP000006038">
    <property type="component" value="Chromosome 12"/>
</dbReference>
<accession>J3NCZ0</accession>
<reference evidence="2" key="2">
    <citation type="submission" date="2013-04" db="UniProtKB">
        <authorList>
            <consortium name="EnsemblPlants"/>
        </authorList>
    </citation>
    <scope>IDENTIFICATION</scope>
</reference>
<feature type="region of interest" description="Disordered" evidence="1">
    <location>
        <begin position="74"/>
        <end position="117"/>
    </location>
</feature>
<reference evidence="2" key="1">
    <citation type="journal article" date="2013" name="Nat. Commun.">
        <title>Whole-genome sequencing of Oryza brachyantha reveals mechanisms underlying Oryza genome evolution.</title>
        <authorList>
            <person name="Chen J."/>
            <person name="Huang Q."/>
            <person name="Gao D."/>
            <person name="Wang J."/>
            <person name="Lang Y."/>
            <person name="Liu T."/>
            <person name="Li B."/>
            <person name="Bai Z."/>
            <person name="Luis Goicoechea J."/>
            <person name="Liang C."/>
            <person name="Chen C."/>
            <person name="Zhang W."/>
            <person name="Sun S."/>
            <person name="Liao Y."/>
            <person name="Zhang X."/>
            <person name="Yang L."/>
            <person name="Song C."/>
            <person name="Wang M."/>
            <person name="Shi J."/>
            <person name="Liu G."/>
            <person name="Liu J."/>
            <person name="Zhou H."/>
            <person name="Zhou W."/>
            <person name="Yu Q."/>
            <person name="An N."/>
            <person name="Chen Y."/>
            <person name="Cai Q."/>
            <person name="Wang B."/>
            <person name="Liu B."/>
            <person name="Min J."/>
            <person name="Huang Y."/>
            <person name="Wu H."/>
            <person name="Li Z."/>
            <person name="Zhang Y."/>
            <person name="Yin Y."/>
            <person name="Song W."/>
            <person name="Jiang J."/>
            <person name="Jackson S.A."/>
            <person name="Wing R.A."/>
            <person name="Wang J."/>
            <person name="Chen M."/>
        </authorList>
    </citation>
    <scope>NUCLEOTIDE SEQUENCE [LARGE SCALE GENOMIC DNA]</scope>
    <source>
        <strain evidence="2">cv. IRGC 101232</strain>
    </source>
</reference>
<dbReference type="HOGENOM" id="CLU_1930770_0_0_1"/>
<protein>
    <submittedName>
        <fullName evidence="2">Uncharacterized protein</fullName>
    </submittedName>
</protein>
<dbReference type="Gramene" id="OB12G18480.1">
    <property type="protein sequence ID" value="OB12G18480.1"/>
    <property type="gene ID" value="OB12G18480"/>
</dbReference>